<feature type="domain" description="RNA polymerase sigma factor 70 region 4 type 2" evidence="9">
    <location>
        <begin position="128"/>
        <end position="179"/>
    </location>
</feature>
<dbReference type="Gene3D" id="1.10.10.10">
    <property type="entry name" value="Winged helix-like DNA-binding domain superfamily/Winged helix DNA-binding domain"/>
    <property type="match status" value="1"/>
</dbReference>
<evidence type="ECO:0000256" key="2">
    <source>
        <dbReference type="ARBA" id="ARBA00023015"/>
    </source>
</evidence>
<dbReference type="AlphaFoldDB" id="A0A517U659"/>
<dbReference type="Proteomes" id="UP000317909">
    <property type="component" value="Chromosome"/>
</dbReference>
<evidence type="ECO:0000256" key="4">
    <source>
        <dbReference type="ARBA" id="ARBA00023125"/>
    </source>
</evidence>
<evidence type="ECO:0000256" key="6">
    <source>
        <dbReference type="RuleBase" id="RU000716"/>
    </source>
</evidence>
<evidence type="ECO:0000259" key="8">
    <source>
        <dbReference type="Pfam" id="PF04542"/>
    </source>
</evidence>
<dbReference type="KEGG" id="llh:I41_53490"/>
<keyword evidence="2 6" id="KW-0805">Transcription regulation</keyword>
<keyword evidence="4 6" id="KW-0238">DNA-binding</keyword>
<organism evidence="10 11">
    <name type="scientific">Lacipirellula limnantheis</name>
    <dbReference type="NCBI Taxonomy" id="2528024"/>
    <lineage>
        <taxon>Bacteria</taxon>
        <taxon>Pseudomonadati</taxon>
        <taxon>Planctomycetota</taxon>
        <taxon>Planctomycetia</taxon>
        <taxon>Pirellulales</taxon>
        <taxon>Lacipirellulaceae</taxon>
        <taxon>Lacipirellula</taxon>
    </lineage>
</organism>
<feature type="region of interest" description="Disordered" evidence="7">
    <location>
        <begin position="195"/>
        <end position="215"/>
    </location>
</feature>
<gene>
    <name evidence="10" type="primary">sigM_3</name>
    <name evidence="10" type="ORF">I41_53490</name>
</gene>
<dbReference type="InterPro" id="IPR014284">
    <property type="entry name" value="RNA_pol_sigma-70_dom"/>
</dbReference>
<evidence type="ECO:0000256" key="5">
    <source>
        <dbReference type="ARBA" id="ARBA00023163"/>
    </source>
</evidence>
<dbReference type="InterPro" id="IPR007627">
    <property type="entry name" value="RNA_pol_sigma70_r2"/>
</dbReference>
<name>A0A517U659_9BACT</name>
<feature type="domain" description="RNA polymerase sigma-70 region 2" evidence="8">
    <location>
        <begin position="18"/>
        <end position="85"/>
    </location>
</feature>
<dbReference type="OrthoDB" id="9803470at2"/>
<dbReference type="InterPro" id="IPR036388">
    <property type="entry name" value="WH-like_DNA-bd_sf"/>
</dbReference>
<reference evidence="10 11" key="1">
    <citation type="submission" date="2019-02" db="EMBL/GenBank/DDBJ databases">
        <title>Deep-cultivation of Planctomycetes and their phenomic and genomic characterization uncovers novel biology.</title>
        <authorList>
            <person name="Wiegand S."/>
            <person name="Jogler M."/>
            <person name="Boedeker C."/>
            <person name="Pinto D."/>
            <person name="Vollmers J."/>
            <person name="Rivas-Marin E."/>
            <person name="Kohn T."/>
            <person name="Peeters S.H."/>
            <person name="Heuer A."/>
            <person name="Rast P."/>
            <person name="Oberbeckmann S."/>
            <person name="Bunk B."/>
            <person name="Jeske O."/>
            <person name="Meyerdierks A."/>
            <person name="Storesund J.E."/>
            <person name="Kallscheuer N."/>
            <person name="Luecker S."/>
            <person name="Lage O.M."/>
            <person name="Pohl T."/>
            <person name="Merkel B.J."/>
            <person name="Hornburger P."/>
            <person name="Mueller R.-W."/>
            <person name="Bruemmer F."/>
            <person name="Labrenz M."/>
            <person name="Spormann A.M."/>
            <person name="Op den Camp H."/>
            <person name="Overmann J."/>
            <person name="Amann R."/>
            <person name="Jetten M.S.M."/>
            <person name="Mascher T."/>
            <person name="Medema M.H."/>
            <person name="Devos D.P."/>
            <person name="Kaster A.-K."/>
            <person name="Ovreas L."/>
            <person name="Rohde M."/>
            <person name="Galperin M.Y."/>
            <person name="Jogler C."/>
        </authorList>
    </citation>
    <scope>NUCLEOTIDE SEQUENCE [LARGE SCALE GENOMIC DNA]</scope>
    <source>
        <strain evidence="10 11">I41</strain>
    </source>
</reference>
<dbReference type="Pfam" id="PF04542">
    <property type="entry name" value="Sigma70_r2"/>
    <property type="match status" value="1"/>
</dbReference>
<evidence type="ECO:0000313" key="10">
    <source>
        <dbReference type="EMBL" id="QDT76104.1"/>
    </source>
</evidence>
<dbReference type="PANTHER" id="PTHR43133:SF8">
    <property type="entry name" value="RNA POLYMERASE SIGMA FACTOR HI_1459-RELATED"/>
    <property type="match status" value="1"/>
</dbReference>
<dbReference type="PANTHER" id="PTHR43133">
    <property type="entry name" value="RNA POLYMERASE ECF-TYPE SIGMA FACTO"/>
    <property type="match status" value="1"/>
</dbReference>
<dbReference type="EMBL" id="CP036339">
    <property type="protein sequence ID" value="QDT76104.1"/>
    <property type="molecule type" value="Genomic_DNA"/>
</dbReference>
<dbReference type="InterPro" id="IPR013249">
    <property type="entry name" value="RNA_pol_sigma70_r4_t2"/>
</dbReference>
<dbReference type="SUPFAM" id="SSF88659">
    <property type="entry name" value="Sigma3 and sigma4 domains of RNA polymerase sigma factors"/>
    <property type="match status" value="1"/>
</dbReference>
<dbReference type="NCBIfam" id="TIGR02937">
    <property type="entry name" value="sigma70-ECF"/>
    <property type="match status" value="1"/>
</dbReference>
<dbReference type="GO" id="GO:0006352">
    <property type="term" value="P:DNA-templated transcription initiation"/>
    <property type="evidence" value="ECO:0007669"/>
    <property type="project" value="InterPro"/>
</dbReference>
<dbReference type="Pfam" id="PF08281">
    <property type="entry name" value="Sigma70_r4_2"/>
    <property type="match status" value="1"/>
</dbReference>
<dbReference type="InterPro" id="IPR013325">
    <property type="entry name" value="RNA_pol_sigma_r2"/>
</dbReference>
<keyword evidence="11" id="KW-1185">Reference proteome</keyword>
<keyword evidence="3 6" id="KW-0731">Sigma factor</keyword>
<dbReference type="GO" id="GO:0003677">
    <property type="term" value="F:DNA binding"/>
    <property type="evidence" value="ECO:0007669"/>
    <property type="project" value="UniProtKB-KW"/>
</dbReference>
<dbReference type="SUPFAM" id="SSF88946">
    <property type="entry name" value="Sigma2 domain of RNA polymerase sigma factors"/>
    <property type="match status" value="1"/>
</dbReference>
<dbReference type="RefSeq" id="WP_145435854.1">
    <property type="nucleotide sequence ID" value="NZ_CP036339.1"/>
</dbReference>
<keyword evidence="5 6" id="KW-0804">Transcription</keyword>
<comment type="similarity">
    <text evidence="1 6">Belongs to the sigma-70 factor family. ECF subfamily.</text>
</comment>
<evidence type="ECO:0000256" key="1">
    <source>
        <dbReference type="ARBA" id="ARBA00010641"/>
    </source>
</evidence>
<proteinExistence type="inferred from homology"/>
<sequence length="215" mass="24510">MLEPPPNDADLGDPAQWVDRYGDALLQYAVTRVGDRETAEDLVQETFLAAFKARRDFDHRAAFSTWLIAILRRKIIDHYRKDARTLVTTDAELDEVAPMFDRTGHWTVPPANWRSTPAHQAEKSEFWQIVRRCLAELPRHLAQAFELRELGLATVQEASEIAGITPRNLSVRLYRSRMLLRSCLEQKWFATEAVSASEKSADESSPMRVGQARSS</sequence>
<evidence type="ECO:0000256" key="7">
    <source>
        <dbReference type="SAM" id="MobiDB-lite"/>
    </source>
</evidence>
<evidence type="ECO:0000313" key="11">
    <source>
        <dbReference type="Proteomes" id="UP000317909"/>
    </source>
</evidence>
<dbReference type="InterPro" id="IPR039425">
    <property type="entry name" value="RNA_pol_sigma-70-like"/>
</dbReference>
<protein>
    <recommendedName>
        <fullName evidence="6">RNA polymerase sigma factor</fullName>
    </recommendedName>
</protein>
<accession>A0A517U659</accession>
<dbReference type="InterPro" id="IPR000838">
    <property type="entry name" value="RNA_pol_sigma70_ECF_CS"/>
</dbReference>
<evidence type="ECO:0000256" key="3">
    <source>
        <dbReference type="ARBA" id="ARBA00023082"/>
    </source>
</evidence>
<evidence type="ECO:0000259" key="9">
    <source>
        <dbReference type="Pfam" id="PF08281"/>
    </source>
</evidence>
<dbReference type="InterPro" id="IPR013324">
    <property type="entry name" value="RNA_pol_sigma_r3/r4-like"/>
</dbReference>
<dbReference type="PROSITE" id="PS01063">
    <property type="entry name" value="SIGMA70_ECF"/>
    <property type="match status" value="1"/>
</dbReference>
<dbReference type="GO" id="GO:0016987">
    <property type="term" value="F:sigma factor activity"/>
    <property type="evidence" value="ECO:0007669"/>
    <property type="project" value="UniProtKB-KW"/>
</dbReference>
<dbReference type="Gene3D" id="1.10.1740.10">
    <property type="match status" value="1"/>
</dbReference>